<evidence type="ECO:0000256" key="5">
    <source>
        <dbReference type="ARBA" id="ARBA00023136"/>
    </source>
</evidence>
<accession>A0A914HVW1</accession>
<sequence>MPLSSAADPGPTSPLPPSPIRSEMVGAAKQFLTNPRVRNTPLEEQTEFLRAKGLTEAEIQNAMRSTEVTLAQSARAQMPSTSSSPLLSLPPASRTSTGQSIVDLARSALVFGTAGYMVYRFVRSWVLPHLLNVPDPAEERMQRLEEQVGRLSESSRCIAESVTQTLAAVTEQNEQLSRTMMLVRAEGEPVSPTSIVSMPKLELSTVQNGQNSNNTKGKIAASSLAKEENGEEAEEGGEGQRRNREVISASTGSPV</sequence>
<dbReference type="InterPro" id="IPR006785">
    <property type="entry name" value="Pex14_N"/>
</dbReference>
<evidence type="ECO:0000256" key="7">
    <source>
        <dbReference type="ARBA" id="ARBA00029502"/>
    </source>
</evidence>
<comment type="function">
    <text evidence="10">Component of the PEX13-PEX14 docking complex, a translocon channel that specifically mediates the import of peroxisomal cargo proteins bound to PEX5 receptor. The PEX13-PEX14 docking complex forms a large import pore which can be opened to a diameter of about 9 nm. Mechanistically, PEX5 receptor along with cargo proteins associates with the PEX14 subunit of the PEX13-PEX14 docking complex in the cytosol, leading to the insertion of the receptor into the organelle membrane with the concomitant translocation of the cargo into the peroxisome matrix.</text>
</comment>
<comment type="similarity">
    <text evidence="1 10">Belongs to the peroxin-14 family.</text>
</comment>
<dbReference type="GO" id="GO:1990429">
    <property type="term" value="C:peroxisomal importomer complex"/>
    <property type="evidence" value="ECO:0007669"/>
    <property type="project" value="TreeGrafter"/>
</dbReference>
<evidence type="ECO:0000256" key="10">
    <source>
        <dbReference type="RuleBase" id="RU367032"/>
    </source>
</evidence>
<dbReference type="PANTHER" id="PTHR23058">
    <property type="entry name" value="PEROXISOMAL MEMBRANE PROTEIN PEX14"/>
    <property type="match status" value="1"/>
</dbReference>
<evidence type="ECO:0000313" key="15">
    <source>
        <dbReference type="WBParaSite" id="Gr19_v10_g497.t1"/>
    </source>
</evidence>
<dbReference type="GO" id="GO:0005778">
    <property type="term" value="C:peroxisomal membrane"/>
    <property type="evidence" value="ECO:0007669"/>
    <property type="project" value="UniProtKB-SubCell"/>
</dbReference>
<keyword evidence="4" id="KW-0811">Translocation</keyword>
<dbReference type="Pfam" id="PF04695">
    <property type="entry name" value="Pex14_N"/>
    <property type="match status" value="1"/>
</dbReference>
<keyword evidence="3 10" id="KW-0653">Protein transport</keyword>
<comment type="subcellular location">
    <subcellularLocation>
        <location evidence="9 10">Peroxisome membrane</location>
    </subcellularLocation>
</comment>
<keyword evidence="11" id="KW-0175">Coiled coil</keyword>
<evidence type="ECO:0000256" key="2">
    <source>
        <dbReference type="ARBA" id="ARBA00022448"/>
    </source>
</evidence>
<dbReference type="GO" id="GO:0005102">
    <property type="term" value="F:signaling receptor binding"/>
    <property type="evidence" value="ECO:0007669"/>
    <property type="project" value="TreeGrafter"/>
</dbReference>
<feature type="region of interest" description="Disordered" evidence="12">
    <location>
        <begin position="71"/>
        <end position="95"/>
    </location>
</feature>
<dbReference type="Gene3D" id="1.10.10.10">
    <property type="entry name" value="Winged helix-like DNA-binding domain superfamily/Winged helix DNA-binding domain"/>
    <property type="match status" value="1"/>
</dbReference>
<feature type="compositionally biased region" description="Low complexity" evidence="12">
    <location>
        <begin position="79"/>
        <end position="95"/>
    </location>
</feature>
<organism evidence="14 15">
    <name type="scientific">Globodera rostochiensis</name>
    <name type="common">Golden nematode worm</name>
    <name type="synonym">Heterodera rostochiensis</name>
    <dbReference type="NCBI Taxonomy" id="31243"/>
    <lineage>
        <taxon>Eukaryota</taxon>
        <taxon>Metazoa</taxon>
        <taxon>Ecdysozoa</taxon>
        <taxon>Nematoda</taxon>
        <taxon>Chromadorea</taxon>
        <taxon>Rhabditida</taxon>
        <taxon>Tylenchina</taxon>
        <taxon>Tylenchomorpha</taxon>
        <taxon>Tylenchoidea</taxon>
        <taxon>Heteroderidae</taxon>
        <taxon>Heteroderinae</taxon>
        <taxon>Globodera</taxon>
    </lineage>
</organism>
<dbReference type="PANTHER" id="PTHR23058:SF0">
    <property type="entry name" value="PEROXISOMAL MEMBRANE PROTEIN PEX14"/>
    <property type="match status" value="1"/>
</dbReference>
<evidence type="ECO:0000256" key="8">
    <source>
        <dbReference type="ARBA" id="ARBA00029691"/>
    </source>
</evidence>
<keyword evidence="2 10" id="KW-0813">Transport</keyword>
<evidence type="ECO:0000256" key="11">
    <source>
        <dbReference type="SAM" id="Coils"/>
    </source>
</evidence>
<evidence type="ECO:0000256" key="4">
    <source>
        <dbReference type="ARBA" id="ARBA00023010"/>
    </source>
</evidence>
<dbReference type="AlphaFoldDB" id="A0A914HVW1"/>
<evidence type="ECO:0000259" key="13">
    <source>
        <dbReference type="Pfam" id="PF04695"/>
    </source>
</evidence>
<keyword evidence="6 10" id="KW-0576">Peroxisome</keyword>
<evidence type="ECO:0000256" key="1">
    <source>
        <dbReference type="ARBA" id="ARBA00005443"/>
    </source>
</evidence>
<feature type="region of interest" description="Disordered" evidence="12">
    <location>
        <begin position="1"/>
        <end position="21"/>
    </location>
</feature>
<keyword evidence="5 10" id="KW-0472">Membrane</keyword>
<proteinExistence type="inferred from homology"/>
<dbReference type="GO" id="GO:0016560">
    <property type="term" value="P:protein import into peroxisome matrix, docking"/>
    <property type="evidence" value="ECO:0007669"/>
    <property type="project" value="UniProtKB-UniRule"/>
</dbReference>
<evidence type="ECO:0000256" key="12">
    <source>
        <dbReference type="SAM" id="MobiDB-lite"/>
    </source>
</evidence>
<evidence type="ECO:0000256" key="9">
    <source>
        <dbReference type="ARBA" id="ARBA00046271"/>
    </source>
</evidence>
<evidence type="ECO:0000256" key="6">
    <source>
        <dbReference type="ARBA" id="ARBA00023140"/>
    </source>
</evidence>
<feature type="region of interest" description="Disordered" evidence="12">
    <location>
        <begin position="205"/>
        <end position="255"/>
    </location>
</feature>
<dbReference type="InterPro" id="IPR036388">
    <property type="entry name" value="WH-like_DNA-bd_sf"/>
</dbReference>
<dbReference type="WBParaSite" id="Gr19_v10_g497.t1">
    <property type="protein sequence ID" value="Gr19_v10_g497.t1"/>
    <property type="gene ID" value="Gr19_v10_g497"/>
</dbReference>
<evidence type="ECO:0000313" key="14">
    <source>
        <dbReference type="Proteomes" id="UP000887572"/>
    </source>
</evidence>
<dbReference type="Proteomes" id="UP000887572">
    <property type="component" value="Unplaced"/>
</dbReference>
<evidence type="ECO:0000256" key="3">
    <source>
        <dbReference type="ARBA" id="ARBA00022927"/>
    </source>
</evidence>
<reference evidence="15" key="1">
    <citation type="submission" date="2022-11" db="UniProtKB">
        <authorList>
            <consortium name="WormBaseParasite"/>
        </authorList>
    </citation>
    <scope>IDENTIFICATION</scope>
</reference>
<feature type="coiled-coil region" evidence="11">
    <location>
        <begin position="159"/>
        <end position="186"/>
    </location>
</feature>
<keyword evidence="14" id="KW-1185">Reference proteome</keyword>
<feature type="compositionally biased region" description="Polar residues" evidence="12">
    <location>
        <begin position="205"/>
        <end position="216"/>
    </location>
</feature>
<protein>
    <recommendedName>
        <fullName evidence="7 10">Peroxisomal membrane protein PEX14</fullName>
    </recommendedName>
    <alternativeName>
        <fullName evidence="8 10">Peroxin-14</fullName>
    </alternativeName>
</protein>
<name>A0A914HVW1_GLORO</name>
<feature type="domain" description="Peroxisome membrane anchor protein Pex14p N-terminal" evidence="13">
    <location>
        <begin position="21"/>
        <end position="64"/>
    </location>
</feature>
<dbReference type="InterPro" id="IPR025655">
    <property type="entry name" value="PEX14"/>
</dbReference>